<evidence type="ECO:0000259" key="3">
    <source>
        <dbReference type="Pfam" id="PF05368"/>
    </source>
</evidence>
<dbReference type="CDD" id="cd05251">
    <property type="entry name" value="NmrA_like_SDR_a"/>
    <property type="match status" value="1"/>
</dbReference>
<sequence>MSKVLVVFGATGQQGGSVVRHVLSDPQLSKEYHVRAVTRDPSRSAAKALQQLGAEVVQGDADDPSSLTTALKGAHTVFAVTLMVSAENVPKSQEYIQGKAMADAAVAVGAEYFILSTLSNVSQITNGKITNVEHFDQKAQLEEYVRTLPIKSAFYAPGFFMQNFINILVPQPVGDGSFVLVNVTTPQTQFPLIDIVEDTGKFIGSILMEPARFEGKTVRAAERLVSLEEIAETMSHVLGKTVRYNQIPKSTMQQYLPPSIADEIIWMYIYYQDFGYFGPQTKDVVKEAAQVVRGKLTTFEEFLTKNVPPTLK</sequence>
<evidence type="ECO:0000256" key="1">
    <source>
        <dbReference type="ARBA" id="ARBA00006328"/>
    </source>
</evidence>
<evidence type="ECO:0000256" key="2">
    <source>
        <dbReference type="ARBA" id="ARBA00022857"/>
    </source>
</evidence>
<feature type="domain" description="NmrA-like" evidence="3">
    <location>
        <begin position="2"/>
        <end position="303"/>
    </location>
</feature>
<dbReference type="PANTHER" id="PTHR42748:SF11">
    <property type="entry name" value="NMRA-LIKE DOMAIN-CONTAINING PROTEIN"/>
    <property type="match status" value="1"/>
</dbReference>
<dbReference type="GO" id="GO:0005634">
    <property type="term" value="C:nucleus"/>
    <property type="evidence" value="ECO:0007669"/>
    <property type="project" value="TreeGrafter"/>
</dbReference>
<dbReference type="PANTHER" id="PTHR42748">
    <property type="entry name" value="NITROGEN METABOLITE REPRESSION PROTEIN NMRA FAMILY MEMBER"/>
    <property type="match status" value="1"/>
</dbReference>
<accession>A0AAD4PZ90</accession>
<dbReference type="Gene3D" id="3.40.50.720">
    <property type="entry name" value="NAD(P)-binding Rossmann-like Domain"/>
    <property type="match status" value="1"/>
</dbReference>
<dbReference type="SUPFAM" id="SSF51735">
    <property type="entry name" value="NAD(P)-binding Rossmann-fold domains"/>
    <property type="match status" value="1"/>
</dbReference>
<dbReference type="Proteomes" id="UP001201262">
    <property type="component" value="Unassembled WGS sequence"/>
</dbReference>
<dbReference type="InterPro" id="IPR051164">
    <property type="entry name" value="NmrA-like_oxidored"/>
</dbReference>
<gene>
    <name evidence="4" type="ORF">BGW36DRAFT_376713</name>
</gene>
<name>A0AAD4PZ90_9EURO</name>
<dbReference type="InterPro" id="IPR036291">
    <property type="entry name" value="NAD(P)-bd_dom_sf"/>
</dbReference>
<dbReference type="Pfam" id="PF05368">
    <property type="entry name" value="NmrA"/>
    <property type="match status" value="1"/>
</dbReference>
<evidence type="ECO:0000313" key="5">
    <source>
        <dbReference type="Proteomes" id="UP001201262"/>
    </source>
</evidence>
<dbReference type="Gene3D" id="3.90.25.10">
    <property type="entry name" value="UDP-galactose 4-epimerase, domain 1"/>
    <property type="match status" value="1"/>
</dbReference>
<comment type="similarity">
    <text evidence="1">Belongs to the NmrA-type oxidoreductase family.</text>
</comment>
<organism evidence="4 5">
    <name type="scientific">Talaromyces proteolyticus</name>
    <dbReference type="NCBI Taxonomy" id="1131652"/>
    <lineage>
        <taxon>Eukaryota</taxon>
        <taxon>Fungi</taxon>
        <taxon>Dikarya</taxon>
        <taxon>Ascomycota</taxon>
        <taxon>Pezizomycotina</taxon>
        <taxon>Eurotiomycetes</taxon>
        <taxon>Eurotiomycetidae</taxon>
        <taxon>Eurotiales</taxon>
        <taxon>Trichocomaceae</taxon>
        <taxon>Talaromyces</taxon>
        <taxon>Talaromyces sect. Bacilispori</taxon>
    </lineage>
</organism>
<dbReference type="InterPro" id="IPR008030">
    <property type="entry name" value="NmrA-like"/>
</dbReference>
<dbReference type="RefSeq" id="XP_046073235.1">
    <property type="nucleotide sequence ID" value="XM_046215916.1"/>
</dbReference>
<keyword evidence="2" id="KW-0521">NADP</keyword>
<keyword evidence="5" id="KW-1185">Reference proteome</keyword>
<comment type="caution">
    <text evidence="4">The sequence shown here is derived from an EMBL/GenBank/DDBJ whole genome shotgun (WGS) entry which is preliminary data.</text>
</comment>
<reference evidence="4" key="1">
    <citation type="submission" date="2021-12" db="EMBL/GenBank/DDBJ databases">
        <title>Convergent genome expansion in fungi linked to evolution of root-endophyte symbiosis.</title>
        <authorList>
            <consortium name="DOE Joint Genome Institute"/>
            <person name="Ke Y.-H."/>
            <person name="Bonito G."/>
            <person name="Liao H.-L."/>
            <person name="Looney B."/>
            <person name="Rojas-Flechas A."/>
            <person name="Nash J."/>
            <person name="Hameed K."/>
            <person name="Schadt C."/>
            <person name="Martin F."/>
            <person name="Crous P.W."/>
            <person name="Miettinen O."/>
            <person name="Magnuson J.K."/>
            <person name="Labbe J."/>
            <person name="Jacobson D."/>
            <person name="Doktycz M.J."/>
            <person name="Veneault-Fourrey C."/>
            <person name="Kuo A."/>
            <person name="Mondo S."/>
            <person name="Calhoun S."/>
            <person name="Riley R."/>
            <person name="Ohm R."/>
            <person name="LaButti K."/>
            <person name="Andreopoulos B."/>
            <person name="Pangilinan J."/>
            <person name="Nolan M."/>
            <person name="Tritt A."/>
            <person name="Clum A."/>
            <person name="Lipzen A."/>
            <person name="Daum C."/>
            <person name="Barry K."/>
            <person name="Grigoriev I.V."/>
            <person name="Vilgalys R."/>
        </authorList>
    </citation>
    <scope>NUCLEOTIDE SEQUENCE</scope>
    <source>
        <strain evidence="4">PMI_201</strain>
    </source>
</reference>
<dbReference type="GeneID" id="70246203"/>
<dbReference type="EMBL" id="JAJTJA010000005">
    <property type="protein sequence ID" value="KAH8698771.1"/>
    <property type="molecule type" value="Genomic_DNA"/>
</dbReference>
<evidence type="ECO:0000313" key="4">
    <source>
        <dbReference type="EMBL" id="KAH8698771.1"/>
    </source>
</evidence>
<proteinExistence type="inferred from homology"/>
<dbReference type="AlphaFoldDB" id="A0AAD4PZ90"/>
<protein>
    <recommendedName>
        <fullName evidence="3">NmrA-like domain-containing protein</fullName>
    </recommendedName>
</protein>